<evidence type="ECO:0000259" key="7">
    <source>
        <dbReference type="Pfam" id="PF10502"/>
    </source>
</evidence>
<dbReference type="InterPro" id="IPR036286">
    <property type="entry name" value="LexA/Signal_pep-like_sf"/>
</dbReference>
<dbReference type="GO" id="GO:0016020">
    <property type="term" value="C:membrane"/>
    <property type="evidence" value="ECO:0007669"/>
    <property type="project" value="UniProtKB-SubCell"/>
</dbReference>
<dbReference type="Gene3D" id="2.10.109.10">
    <property type="entry name" value="Umud Fragment, subunit A"/>
    <property type="match status" value="1"/>
</dbReference>
<gene>
    <name evidence="8" type="primary">lepB</name>
    <name evidence="8" type="ORF">GT360_17825</name>
</gene>
<dbReference type="PROSITE" id="PS00760">
    <property type="entry name" value="SPASE_I_2"/>
    <property type="match status" value="1"/>
</dbReference>
<dbReference type="EMBL" id="CP047476">
    <property type="protein sequence ID" value="QIA65399.1"/>
    <property type="molecule type" value="Genomic_DNA"/>
</dbReference>
<dbReference type="Pfam" id="PF10502">
    <property type="entry name" value="Peptidase_S26"/>
    <property type="match status" value="1"/>
</dbReference>
<reference evidence="8 9" key="1">
    <citation type="submission" date="2020-01" db="EMBL/GenBank/DDBJ databases">
        <title>Whole genome and functional gene identification of agarase of Vibrio HN897.</title>
        <authorList>
            <person name="Liu Y."/>
            <person name="Zhao Z."/>
        </authorList>
    </citation>
    <scope>NUCLEOTIDE SEQUENCE [LARGE SCALE GENOMIC DNA]</scope>
    <source>
        <strain evidence="8 9">HN897</strain>
    </source>
</reference>
<dbReference type="GO" id="GO:0006465">
    <property type="term" value="P:signal peptide processing"/>
    <property type="evidence" value="ECO:0007669"/>
    <property type="project" value="InterPro"/>
</dbReference>
<evidence type="ECO:0000313" key="8">
    <source>
        <dbReference type="EMBL" id="QIA65399.1"/>
    </source>
</evidence>
<evidence type="ECO:0000256" key="4">
    <source>
        <dbReference type="ARBA" id="ARBA00022801"/>
    </source>
</evidence>
<sequence length="220" mass="25063">MNSKFVRLAMTLLTSIPLWLCLLFVHFKSNETVRKGVGESMAPTIKNTSFTKDQMIDRGTYLPKYGDVVAYQVVVDEQEIEGNTKRVVGLPGDTVLLDKGKLFINGNPVFDKVVGENDTYVFFREKFEDVEYHVQYRKDSPLLMNSYPEWLVPENHLFTLGDNRGYALDSMDPNHGYVPIDGVYLKTKEVLFNLVSAEGGRQFKCSVYSVTENTPYTSRC</sequence>
<comment type="similarity">
    <text evidence="6">Belongs to the peptidase S26 family.</text>
</comment>
<keyword evidence="4 6" id="KW-0378">Hydrolase</keyword>
<proteinExistence type="inferred from homology"/>
<accession>A0A7Z2T6P6</accession>
<evidence type="ECO:0000313" key="9">
    <source>
        <dbReference type="Proteomes" id="UP000464262"/>
    </source>
</evidence>
<dbReference type="EC" id="3.4.21.89" evidence="2 6"/>
<name>A0A7Z2T6P6_9VIBR</name>
<evidence type="ECO:0000256" key="1">
    <source>
        <dbReference type="ARBA" id="ARBA00000677"/>
    </source>
</evidence>
<keyword evidence="6" id="KW-0645">Protease</keyword>
<feature type="active site" evidence="5">
    <location>
        <position position="85"/>
    </location>
</feature>
<dbReference type="GO" id="GO:0004252">
    <property type="term" value="F:serine-type endopeptidase activity"/>
    <property type="evidence" value="ECO:0007669"/>
    <property type="project" value="InterPro"/>
</dbReference>
<protein>
    <recommendedName>
        <fullName evidence="3 6">Signal peptidase I</fullName>
        <ecNumber evidence="2 6">3.4.21.89</ecNumber>
    </recommendedName>
</protein>
<dbReference type="InterPro" id="IPR000223">
    <property type="entry name" value="Pept_S26A_signal_pept_1"/>
</dbReference>
<dbReference type="SUPFAM" id="SSF51306">
    <property type="entry name" value="LexA/Signal peptidase"/>
    <property type="match status" value="1"/>
</dbReference>
<feature type="domain" description="Peptidase S26" evidence="7">
    <location>
        <begin position="32"/>
        <end position="186"/>
    </location>
</feature>
<dbReference type="PRINTS" id="PR00727">
    <property type="entry name" value="LEADERPTASE"/>
</dbReference>
<evidence type="ECO:0000256" key="5">
    <source>
        <dbReference type="PIRSR" id="PIRSR600223-1"/>
    </source>
</evidence>
<evidence type="ECO:0000256" key="3">
    <source>
        <dbReference type="ARBA" id="ARBA00019232"/>
    </source>
</evidence>
<dbReference type="KEGG" id="vas:GT360_17825"/>
<dbReference type="PANTHER" id="PTHR43390">
    <property type="entry name" value="SIGNAL PEPTIDASE I"/>
    <property type="match status" value="1"/>
</dbReference>
<dbReference type="PANTHER" id="PTHR43390:SF14">
    <property type="entry name" value="SIGNAL PEPTIDASE I"/>
    <property type="match status" value="1"/>
</dbReference>
<dbReference type="Proteomes" id="UP000464262">
    <property type="component" value="Chromosome 2"/>
</dbReference>
<evidence type="ECO:0000256" key="2">
    <source>
        <dbReference type="ARBA" id="ARBA00013208"/>
    </source>
</evidence>
<comment type="subcellular location">
    <subcellularLocation>
        <location evidence="6">Membrane</location>
        <topology evidence="6">Multi-pass membrane protein</topology>
    </subcellularLocation>
</comment>
<feature type="active site" evidence="5">
    <location>
        <position position="40"/>
    </location>
</feature>
<dbReference type="NCBIfam" id="TIGR02227">
    <property type="entry name" value="sigpep_I_bact"/>
    <property type="match status" value="1"/>
</dbReference>
<evidence type="ECO:0000256" key="6">
    <source>
        <dbReference type="RuleBase" id="RU362042"/>
    </source>
</evidence>
<dbReference type="GO" id="GO:0009003">
    <property type="term" value="F:signal peptidase activity"/>
    <property type="evidence" value="ECO:0007669"/>
    <property type="project" value="UniProtKB-EC"/>
</dbReference>
<dbReference type="CDD" id="cd06462">
    <property type="entry name" value="Peptidase_S24_S26"/>
    <property type="match status" value="1"/>
</dbReference>
<dbReference type="InterPro" id="IPR019533">
    <property type="entry name" value="Peptidase_S26"/>
</dbReference>
<dbReference type="RefSeq" id="WP_164650299.1">
    <property type="nucleotide sequence ID" value="NZ_CP047476.1"/>
</dbReference>
<comment type="catalytic activity">
    <reaction evidence="1 6">
        <text>Cleavage of hydrophobic, N-terminal signal or leader sequences from secreted and periplasmic proteins.</text>
        <dbReference type="EC" id="3.4.21.89"/>
    </reaction>
</comment>
<keyword evidence="9" id="KW-1185">Reference proteome</keyword>
<dbReference type="InterPro" id="IPR019757">
    <property type="entry name" value="Pept_S26A_signal_pept_1_Lys-AS"/>
</dbReference>
<organism evidence="8 9">
    <name type="scientific">Vibrio astriarenae</name>
    <dbReference type="NCBI Taxonomy" id="1481923"/>
    <lineage>
        <taxon>Bacteria</taxon>
        <taxon>Pseudomonadati</taxon>
        <taxon>Pseudomonadota</taxon>
        <taxon>Gammaproteobacteria</taxon>
        <taxon>Vibrionales</taxon>
        <taxon>Vibrionaceae</taxon>
        <taxon>Vibrio</taxon>
    </lineage>
</organism>
<dbReference type="AlphaFoldDB" id="A0A7Z2T6P6"/>